<feature type="transmembrane region" description="Helical" evidence="1">
    <location>
        <begin position="173"/>
        <end position="190"/>
    </location>
</feature>
<dbReference type="SMART" id="SM00052">
    <property type="entry name" value="EAL"/>
    <property type="match status" value="1"/>
</dbReference>
<dbReference type="NCBIfam" id="TIGR00254">
    <property type="entry name" value="GGDEF"/>
    <property type="match status" value="1"/>
</dbReference>
<keyword evidence="1" id="KW-0812">Transmembrane</keyword>
<feature type="domain" description="EAL" evidence="4">
    <location>
        <begin position="750"/>
        <end position="1006"/>
    </location>
</feature>
<dbReference type="InterPro" id="IPR035919">
    <property type="entry name" value="EAL_sf"/>
</dbReference>
<feature type="domain" description="PAS" evidence="2">
    <location>
        <begin position="455"/>
        <end position="491"/>
    </location>
</feature>
<dbReference type="InterPro" id="IPR000014">
    <property type="entry name" value="PAS"/>
</dbReference>
<accession>A0A917UCL8</accession>
<feature type="transmembrane region" description="Helical" evidence="1">
    <location>
        <begin position="234"/>
        <end position="250"/>
    </location>
</feature>
<evidence type="ECO:0000259" key="3">
    <source>
        <dbReference type="PROSITE" id="PS50113"/>
    </source>
</evidence>
<dbReference type="PANTHER" id="PTHR44757">
    <property type="entry name" value="DIGUANYLATE CYCLASE DGCP"/>
    <property type="match status" value="1"/>
</dbReference>
<dbReference type="Proteomes" id="UP000642070">
    <property type="component" value="Unassembled WGS sequence"/>
</dbReference>
<feature type="domain" description="GGDEF" evidence="5">
    <location>
        <begin position="610"/>
        <end position="741"/>
    </location>
</feature>
<evidence type="ECO:0000313" key="6">
    <source>
        <dbReference type="EMBL" id="GGM81887.1"/>
    </source>
</evidence>
<dbReference type="InterPro" id="IPR013656">
    <property type="entry name" value="PAS_4"/>
</dbReference>
<dbReference type="Gene3D" id="3.30.70.270">
    <property type="match status" value="1"/>
</dbReference>
<dbReference type="InterPro" id="IPR001633">
    <property type="entry name" value="EAL_dom"/>
</dbReference>
<dbReference type="SUPFAM" id="SSF55785">
    <property type="entry name" value="PYP-like sensor domain (PAS domain)"/>
    <property type="match status" value="1"/>
</dbReference>
<feature type="transmembrane region" description="Helical" evidence="1">
    <location>
        <begin position="298"/>
        <end position="321"/>
    </location>
</feature>
<dbReference type="CDD" id="cd01948">
    <property type="entry name" value="EAL"/>
    <property type="match status" value="1"/>
</dbReference>
<dbReference type="CDD" id="cd00130">
    <property type="entry name" value="PAS"/>
    <property type="match status" value="1"/>
</dbReference>
<dbReference type="SUPFAM" id="SSF55073">
    <property type="entry name" value="Nucleotide cyclase"/>
    <property type="match status" value="1"/>
</dbReference>
<dbReference type="InterPro" id="IPR035965">
    <property type="entry name" value="PAS-like_dom_sf"/>
</dbReference>
<evidence type="ECO:0000259" key="4">
    <source>
        <dbReference type="PROSITE" id="PS50883"/>
    </source>
</evidence>
<dbReference type="InterPro" id="IPR000700">
    <property type="entry name" value="PAS-assoc_C"/>
</dbReference>
<dbReference type="SMART" id="SM00091">
    <property type="entry name" value="PAS"/>
    <property type="match status" value="1"/>
</dbReference>
<feature type="transmembrane region" description="Helical" evidence="1">
    <location>
        <begin position="43"/>
        <end position="62"/>
    </location>
</feature>
<dbReference type="InterPro" id="IPR000160">
    <property type="entry name" value="GGDEF_dom"/>
</dbReference>
<organism evidence="6 7">
    <name type="scientific">Dactylosporangium sucinum</name>
    <dbReference type="NCBI Taxonomy" id="1424081"/>
    <lineage>
        <taxon>Bacteria</taxon>
        <taxon>Bacillati</taxon>
        <taxon>Actinomycetota</taxon>
        <taxon>Actinomycetes</taxon>
        <taxon>Micromonosporales</taxon>
        <taxon>Micromonosporaceae</taxon>
        <taxon>Dactylosporangium</taxon>
    </lineage>
</organism>
<dbReference type="Pfam" id="PF00990">
    <property type="entry name" value="GGDEF"/>
    <property type="match status" value="1"/>
</dbReference>
<dbReference type="InterPro" id="IPR029787">
    <property type="entry name" value="Nucleotide_cyclase"/>
</dbReference>
<name>A0A917UCL8_9ACTN</name>
<reference evidence="6" key="2">
    <citation type="submission" date="2020-09" db="EMBL/GenBank/DDBJ databases">
        <authorList>
            <person name="Sun Q."/>
            <person name="Ohkuma M."/>
        </authorList>
    </citation>
    <scope>NUCLEOTIDE SEQUENCE</scope>
    <source>
        <strain evidence="6">JCM 19831</strain>
    </source>
</reference>
<evidence type="ECO:0000256" key="1">
    <source>
        <dbReference type="SAM" id="Phobius"/>
    </source>
</evidence>
<evidence type="ECO:0000259" key="5">
    <source>
        <dbReference type="PROSITE" id="PS50887"/>
    </source>
</evidence>
<dbReference type="NCBIfam" id="TIGR00229">
    <property type="entry name" value="sensory_box"/>
    <property type="match status" value="1"/>
</dbReference>
<dbReference type="SMART" id="SM00267">
    <property type="entry name" value="GGDEF"/>
    <property type="match status" value="1"/>
</dbReference>
<feature type="transmembrane region" description="Helical" evidence="1">
    <location>
        <begin position="69"/>
        <end position="87"/>
    </location>
</feature>
<dbReference type="Gene3D" id="3.30.450.20">
    <property type="entry name" value="PAS domain"/>
    <property type="match status" value="1"/>
</dbReference>
<dbReference type="Pfam" id="PF08448">
    <property type="entry name" value="PAS_4"/>
    <property type="match status" value="1"/>
</dbReference>
<dbReference type="PROSITE" id="PS50112">
    <property type="entry name" value="PAS"/>
    <property type="match status" value="1"/>
</dbReference>
<dbReference type="FunFam" id="3.20.20.450:FF:000001">
    <property type="entry name" value="Cyclic di-GMP phosphodiesterase yahA"/>
    <property type="match status" value="1"/>
</dbReference>
<dbReference type="PROSITE" id="PS50887">
    <property type="entry name" value="GGDEF"/>
    <property type="match status" value="1"/>
</dbReference>
<dbReference type="InterPro" id="IPR043128">
    <property type="entry name" value="Rev_trsase/Diguanyl_cyclase"/>
</dbReference>
<feature type="transmembrane region" description="Helical" evidence="1">
    <location>
        <begin position="12"/>
        <end position="37"/>
    </location>
</feature>
<dbReference type="PROSITE" id="PS50883">
    <property type="entry name" value="EAL"/>
    <property type="match status" value="1"/>
</dbReference>
<reference evidence="6" key="1">
    <citation type="journal article" date="2014" name="Int. J. Syst. Evol. Microbiol.">
        <title>Complete genome sequence of Corynebacterium casei LMG S-19264T (=DSM 44701T), isolated from a smear-ripened cheese.</title>
        <authorList>
            <consortium name="US DOE Joint Genome Institute (JGI-PGF)"/>
            <person name="Walter F."/>
            <person name="Albersmeier A."/>
            <person name="Kalinowski J."/>
            <person name="Ruckert C."/>
        </authorList>
    </citation>
    <scope>NUCLEOTIDE SEQUENCE</scope>
    <source>
        <strain evidence="6">JCM 19831</strain>
    </source>
</reference>
<dbReference type="CDD" id="cd01949">
    <property type="entry name" value="GGDEF"/>
    <property type="match status" value="1"/>
</dbReference>
<dbReference type="SUPFAM" id="SSF141868">
    <property type="entry name" value="EAL domain-like"/>
    <property type="match status" value="1"/>
</dbReference>
<keyword evidence="1" id="KW-1133">Transmembrane helix</keyword>
<feature type="transmembrane region" description="Helical" evidence="1">
    <location>
        <begin position="202"/>
        <end position="222"/>
    </location>
</feature>
<sequence>MSQIGSERKEAGTVLARTLSAWFAVWMGLLTVAFYRWPGMHMLWWGAIGLSSTAGVVVGVLVHRPRRRWPWFMLATALFMFGAGDFLYNVATDVFGLENPFPSFPDALYLAMYPLVAAGLLGFIRSRTGRNNRESLLDAATLTIGLALLSWLFLIDPYVRNDELTLLQKLVSVAYPLGDVLTLAVFARLLTGGVKPFGSINFLGLGTAGLLIADVIYGLIQLNGNWHVGGPTDLGWVLCYFGWAAAALHPSMVRMTEPTRSTSGDLSVRRIALLGAASLIAPSLLLVEASIGKAFRDAAVIGTASAVMFVLVLTRLAGVMGDHRQSLARERELREATATLVSAADAGEAVSAVRHSLARLLPAGTPHKVVVVRAERADEPGLIRVSGLGPELRAQLREFSSVLRHPLGIENDVLYLAGPTEALQALQPTFEVLGAQAAMALERITLSAEVSRRSSEAYFRTLIHNTADVILIVDDNDVIQYASPSAGPVFGDERLAGYELWEFIARDEHVRLAGLLAQVRGGSQAHVTADARAERVDGTGLVVEVDCRDLRADPTVGGLVLTVRDVTERRRLEEQLIRQAFHDSLTGLANRVLFQDRVEQSVARATRDGSLVGVVFVDLDDFKIVNDTLGHAVGDALLKAVGERISGELRDTDTVARLGGDEFAALIESDSMADLELAAERIVIALGEQFTVAGETVNGISSVGLSTTVDASTAEELMRQADLALYVAKGAGKGQWRRYQSDVHTAVLERLELRAALDQAVKEQQFMLQYQPIVDLDTGVPLGFEALVRWNHPTRGMIAPGHFIEVAEESGLIVPMGRMVLQQALNTAGRWQRATAPGALRYISVNVSARQFRTPGFVEEVRQMLHASGVEPGTLLLEITESLLLRNDDQVRADLDALRAMGVRLAIDDFGTGYSSLSYLQHMPIDVLKIDKSFIDDMLSSSQQRAVVNAIVQLAQTFNLSVVAEGVEEPGQREALRQVGCPYGQGYLFARPLSEPDAFALIPKASPFAAMA</sequence>
<feature type="transmembrane region" description="Helical" evidence="1">
    <location>
        <begin position="107"/>
        <end position="124"/>
    </location>
</feature>
<proteinExistence type="predicted"/>
<gene>
    <name evidence="6" type="ORF">GCM10007977_099170</name>
</gene>
<feature type="domain" description="PAC" evidence="3">
    <location>
        <begin position="527"/>
        <end position="578"/>
    </location>
</feature>
<dbReference type="Gene3D" id="3.20.20.450">
    <property type="entry name" value="EAL domain"/>
    <property type="match status" value="1"/>
</dbReference>
<keyword evidence="1" id="KW-0472">Membrane</keyword>
<dbReference type="InterPro" id="IPR052155">
    <property type="entry name" value="Biofilm_reg_signaling"/>
</dbReference>
<dbReference type="AlphaFoldDB" id="A0A917UCL8"/>
<dbReference type="Pfam" id="PF00563">
    <property type="entry name" value="EAL"/>
    <property type="match status" value="1"/>
</dbReference>
<dbReference type="PROSITE" id="PS50113">
    <property type="entry name" value="PAC"/>
    <property type="match status" value="1"/>
</dbReference>
<dbReference type="PANTHER" id="PTHR44757:SF2">
    <property type="entry name" value="BIOFILM ARCHITECTURE MAINTENANCE PROTEIN MBAA"/>
    <property type="match status" value="1"/>
</dbReference>
<comment type="caution">
    <text evidence="6">The sequence shown here is derived from an EMBL/GenBank/DDBJ whole genome shotgun (WGS) entry which is preliminary data.</text>
</comment>
<evidence type="ECO:0000259" key="2">
    <source>
        <dbReference type="PROSITE" id="PS50112"/>
    </source>
</evidence>
<protein>
    <submittedName>
        <fullName evidence="6">Uncharacterized protein</fullName>
    </submittedName>
</protein>
<keyword evidence="7" id="KW-1185">Reference proteome</keyword>
<evidence type="ECO:0000313" key="7">
    <source>
        <dbReference type="Proteomes" id="UP000642070"/>
    </source>
</evidence>
<feature type="transmembrane region" description="Helical" evidence="1">
    <location>
        <begin position="136"/>
        <end position="153"/>
    </location>
</feature>
<dbReference type="EMBL" id="BMPI01000087">
    <property type="protein sequence ID" value="GGM81887.1"/>
    <property type="molecule type" value="Genomic_DNA"/>
</dbReference>